<evidence type="ECO:0008006" key="2">
    <source>
        <dbReference type="Google" id="ProtNLM"/>
    </source>
</evidence>
<dbReference type="AlphaFoldDB" id="X1ILT6"/>
<dbReference type="EMBL" id="BARU01022583">
    <property type="protein sequence ID" value="GAH58503.1"/>
    <property type="molecule type" value="Genomic_DNA"/>
</dbReference>
<dbReference type="PANTHER" id="PTHR34069">
    <property type="entry name" value="3-OXOACYL-[ACYL-CARRIER-PROTEIN] SYNTHASE 3"/>
    <property type="match status" value="1"/>
</dbReference>
<protein>
    <recommendedName>
        <fullName evidence="2">Beta-ketoacyl-[acyl-carrier-protein] synthase III N-terminal domain-containing protein</fullName>
    </recommendedName>
</protein>
<dbReference type="SUPFAM" id="SSF53901">
    <property type="entry name" value="Thiolase-like"/>
    <property type="match status" value="1"/>
</dbReference>
<dbReference type="Gene3D" id="3.40.47.10">
    <property type="match status" value="1"/>
</dbReference>
<comment type="caution">
    <text evidence="1">The sequence shown here is derived from an EMBL/GenBank/DDBJ whole genome shotgun (WGS) entry which is preliminary data.</text>
</comment>
<proteinExistence type="predicted"/>
<reference evidence="1" key="1">
    <citation type="journal article" date="2014" name="Front. Microbiol.">
        <title>High frequency of phylogenetically diverse reductive dehalogenase-homologous genes in deep subseafloor sedimentary metagenomes.</title>
        <authorList>
            <person name="Kawai M."/>
            <person name="Futagami T."/>
            <person name="Toyoda A."/>
            <person name="Takaki Y."/>
            <person name="Nishi S."/>
            <person name="Hori S."/>
            <person name="Arai W."/>
            <person name="Tsubouchi T."/>
            <person name="Morono Y."/>
            <person name="Uchiyama I."/>
            <person name="Ito T."/>
            <person name="Fujiyama A."/>
            <person name="Inagaki F."/>
            <person name="Takami H."/>
        </authorList>
    </citation>
    <scope>NUCLEOTIDE SEQUENCE</scope>
    <source>
        <strain evidence="1">Expedition CK06-06</strain>
    </source>
</reference>
<evidence type="ECO:0000313" key="1">
    <source>
        <dbReference type="EMBL" id="GAH58503.1"/>
    </source>
</evidence>
<gene>
    <name evidence="1" type="ORF">S03H2_36767</name>
</gene>
<sequence length="143" mass="16066">MDKSQKRDKEKNMLIEELYKQIGELKVELDWLKKKSRLVTKKKTVKRCIGIVGTGSYLPKKVITNRDLEKTLDTSDEWIYSKVGVRTRRIAAPDEATSDLGAKAAIKAMKDAQVQPCDVDLIILATSSPDMIQPSTACIVQDK</sequence>
<dbReference type="PANTHER" id="PTHR34069:SF2">
    <property type="entry name" value="BETA-KETOACYL-[ACYL-CARRIER-PROTEIN] SYNTHASE III"/>
    <property type="match status" value="1"/>
</dbReference>
<organism evidence="1">
    <name type="scientific">marine sediment metagenome</name>
    <dbReference type="NCBI Taxonomy" id="412755"/>
    <lineage>
        <taxon>unclassified sequences</taxon>
        <taxon>metagenomes</taxon>
        <taxon>ecological metagenomes</taxon>
    </lineage>
</organism>
<dbReference type="InterPro" id="IPR016039">
    <property type="entry name" value="Thiolase-like"/>
</dbReference>
<name>X1ILT6_9ZZZZ</name>
<feature type="non-terminal residue" evidence="1">
    <location>
        <position position="143"/>
    </location>
</feature>
<dbReference type="GO" id="GO:0044550">
    <property type="term" value="P:secondary metabolite biosynthetic process"/>
    <property type="evidence" value="ECO:0007669"/>
    <property type="project" value="TreeGrafter"/>
</dbReference>
<dbReference type="GO" id="GO:0016746">
    <property type="term" value="F:acyltransferase activity"/>
    <property type="evidence" value="ECO:0007669"/>
    <property type="project" value="UniProtKB-KW"/>
</dbReference>
<accession>X1ILT6</accession>